<dbReference type="Proteomes" id="UP001157006">
    <property type="component" value="Chromosome 3"/>
</dbReference>
<dbReference type="AlphaFoldDB" id="A0AAV1A6Y7"/>
<name>A0AAV1A6Y7_VICFA</name>
<sequence>MASAEARAGYGVNHCFTQDFGMSPSDYRSPVSKKLESDFIHSDDSTDSGMKWWLHVKTNLGGDANYSWESKFDAFDVDRSVKNVDSLSCVGSVTNTIGLERQWNVYPKCMKKTNDTRTTKVAADLNNDLYLTPKKNNEGEFWFSDLEPHWLRAEKTRPWWHTTGKDDLGYLVAKKSPEYIENCDLQLNIKPLRKIQTVPQRDIDKEDIPSLLSEMCSSDANGCTSTTVTSGYSFQDSNSSSESKDSDSSNNKDSHMNTESTAKAELLKALCRSQTRAREAEKAAQEAFNEKEQISSLFFKQASQLFAYKQWLYVLQLENLCLQSKNKNQPLMDNLSSYRAGKQNRKNRQKIRDRRRGIGQCVFAFAVGLALAGAGLLLGWTIGCMFQSF</sequence>
<organism evidence="3 4">
    <name type="scientific">Vicia faba</name>
    <name type="common">Broad bean</name>
    <name type="synonym">Faba vulgaris</name>
    <dbReference type="NCBI Taxonomy" id="3906"/>
    <lineage>
        <taxon>Eukaryota</taxon>
        <taxon>Viridiplantae</taxon>
        <taxon>Streptophyta</taxon>
        <taxon>Embryophyta</taxon>
        <taxon>Tracheophyta</taxon>
        <taxon>Spermatophyta</taxon>
        <taxon>Magnoliopsida</taxon>
        <taxon>eudicotyledons</taxon>
        <taxon>Gunneridae</taxon>
        <taxon>Pentapetalae</taxon>
        <taxon>rosids</taxon>
        <taxon>fabids</taxon>
        <taxon>Fabales</taxon>
        <taxon>Fabaceae</taxon>
        <taxon>Papilionoideae</taxon>
        <taxon>50 kb inversion clade</taxon>
        <taxon>NPAAA clade</taxon>
        <taxon>Hologalegina</taxon>
        <taxon>IRL clade</taxon>
        <taxon>Fabeae</taxon>
        <taxon>Vicia</taxon>
    </lineage>
</organism>
<feature type="region of interest" description="Disordered" evidence="1">
    <location>
        <begin position="233"/>
        <end position="259"/>
    </location>
</feature>
<accession>A0AAV1A6Y7</accession>
<dbReference type="EMBL" id="OX451738">
    <property type="protein sequence ID" value="CAI8605719.1"/>
    <property type="molecule type" value="Genomic_DNA"/>
</dbReference>
<keyword evidence="2" id="KW-1133">Transmembrane helix</keyword>
<dbReference type="PANTHER" id="PTHR33868:SF19">
    <property type="entry name" value="PROTEIN, PUTATIVE-RELATED"/>
    <property type="match status" value="1"/>
</dbReference>
<keyword evidence="4" id="KW-1185">Reference proteome</keyword>
<keyword evidence="2" id="KW-0812">Transmembrane</keyword>
<proteinExistence type="predicted"/>
<evidence type="ECO:0000313" key="4">
    <source>
        <dbReference type="Proteomes" id="UP001157006"/>
    </source>
</evidence>
<reference evidence="3 4" key="1">
    <citation type="submission" date="2023-01" db="EMBL/GenBank/DDBJ databases">
        <authorList>
            <person name="Kreplak J."/>
        </authorList>
    </citation>
    <scope>NUCLEOTIDE SEQUENCE [LARGE SCALE GENOMIC DNA]</scope>
</reference>
<gene>
    <name evidence="3" type="ORF">VFH_III196240</name>
</gene>
<dbReference type="PANTHER" id="PTHR33868">
    <property type="entry name" value="EXPRESSED PROTEIN"/>
    <property type="match status" value="1"/>
</dbReference>
<evidence type="ECO:0000256" key="2">
    <source>
        <dbReference type="SAM" id="Phobius"/>
    </source>
</evidence>
<keyword evidence="2" id="KW-0472">Membrane</keyword>
<evidence type="ECO:0000256" key="1">
    <source>
        <dbReference type="SAM" id="MobiDB-lite"/>
    </source>
</evidence>
<protein>
    <submittedName>
        <fullName evidence="3">Uncharacterized protein</fullName>
    </submittedName>
</protein>
<feature type="transmembrane region" description="Helical" evidence="2">
    <location>
        <begin position="358"/>
        <end position="382"/>
    </location>
</feature>
<evidence type="ECO:0000313" key="3">
    <source>
        <dbReference type="EMBL" id="CAI8605719.1"/>
    </source>
</evidence>
<feature type="compositionally biased region" description="Basic and acidic residues" evidence="1">
    <location>
        <begin position="242"/>
        <end position="256"/>
    </location>
</feature>